<proteinExistence type="predicted"/>
<dbReference type="InParanoid" id="B2VUS8"/>
<gene>
    <name evidence="2" type="ORF">PTRG_01065</name>
</gene>
<evidence type="ECO:0000256" key="1">
    <source>
        <dbReference type="SAM" id="MobiDB-lite"/>
    </source>
</evidence>
<dbReference type="AlphaFoldDB" id="B2VUS8"/>
<evidence type="ECO:0000313" key="3">
    <source>
        <dbReference type="Proteomes" id="UP000001471"/>
    </source>
</evidence>
<organism evidence="2 3">
    <name type="scientific">Pyrenophora tritici-repentis (strain Pt-1C-BFP)</name>
    <name type="common">Wheat tan spot fungus</name>
    <name type="synonym">Drechslera tritici-repentis</name>
    <dbReference type="NCBI Taxonomy" id="426418"/>
    <lineage>
        <taxon>Eukaryota</taxon>
        <taxon>Fungi</taxon>
        <taxon>Dikarya</taxon>
        <taxon>Ascomycota</taxon>
        <taxon>Pezizomycotina</taxon>
        <taxon>Dothideomycetes</taxon>
        <taxon>Pleosporomycetidae</taxon>
        <taxon>Pleosporales</taxon>
        <taxon>Pleosporineae</taxon>
        <taxon>Pleosporaceae</taxon>
        <taxon>Pyrenophora</taxon>
    </lineage>
</organism>
<reference evidence="3" key="1">
    <citation type="journal article" date="2013" name="G3 (Bethesda)">
        <title>Comparative genomics of a plant-pathogenic fungus, Pyrenophora tritici-repentis, reveals transduplication and the impact of repeat elements on pathogenicity and population divergence.</title>
        <authorList>
            <person name="Manning V.A."/>
            <person name="Pandelova I."/>
            <person name="Dhillon B."/>
            <person name="Wilhelm L.J."/>
            <person name="Goodwin S.B."/>
            <person name="Berlin A.M."/>
            <person name="Figueroa M."/>
            <person name="Freitag M."/>
            <person name="Hane J.K."/>
            <person name="Henrissat B."/>
            <person name="Holman W.H."/>
            <person name="Kodira C.D."/>
            <person name="Martin J."/>
            <person name="Oliver R.P."/>
            <person name="Robbertse B."/>
            <person name="Schackwitz W."/>
            <person name="Schwartz D.C."/>
            <person name="Spatafora J.W."/>
            <person name="Turgeon B.G."/>
            <person name="Yandava C."/>
            <person name="Young S."/>
            <person name="Zhou S."/>
            <person name="Zeng Q."/>
            <person name="Grigoriev I.V."/>
            <person name="Ma L.-J."/>
            <person name="Ciuffetti L.M."/>
        </authorList>
    </citation>
    <scope>NUCLEOTIDE SEQUENCE [LARGE SCALE GENOMIC DNA]</scope>
    <source>
        <strain evidence="3">Pt-1C-BFP</strain>
    </source>
</reference>
<feature type="compositionally biased region" description="Polar residues" evidence="1">
    <location>
        <begin position="14"/>
        <end position="27"/>
    </location>
</feature>
<protein>
    <submittedName>
        <fullName evidence="2">Uncharacterized protein</fullName>
    </submittedName>
</protein>
<dbReference type="HOGENOM" id="CLU_3069779_0_0_1"/>
<evidence type="ECO:0000313" key="2">
    <source>
        <dbReference type="EMBL" id="EDU40503.1"/>
    </source>
</evidence>
<dbReference type="Proteomes" id="UP000001471">
    <property type="component" value="Unassembled WGS sequence"/>
</dbReference>
<name>B2VUS8_PYRTR</name>
<feature type="region of interest" description="Disordered" evidence="1">
    <location>
        <begin position="1"/>
        <end position="28"/>
    </location>
</feature>
<sequence>MSHEPSIIEEESNMGFSMNNTKRNGSQIAKEGCESVAHGDADIDYISQNTTKE</sequence>
<accession>B2VUS8</accession>
<dbReference type="EMBL" id="DS231615">
    <property type="protein sequence ID" value="EDU40503.1"/>
    <property type="molecule type" value="Genomic_DNA"/>
</dbReference>